<reference evidence="3 4" key="1">
    <citation type="journal article" date="2016" name="Nat. Commun.">
        <title>Thousands of microbial genomes shed light on interconnected biogeochemical processes in an aquifer system.</title>
        <authorList>
            <person name="Anantharaman K."/>
            <person name="Brown C.T."/>
            <person name="Hug L.A."/>
            <person name="Sharon I."/>
            <person name="Castelle C.J."/>
            <person name="Probst A.J."/>
            <person name="Thomas B.C."/>
            <person name="Singh A."/>
            <person name="Wilkins M.J."/>
            <person name="Karaoz U."/>
            <person name="Brodie E.L."/>
            <person name="Williams K.H."/>
            <person name="Hubbard S.S."/>
            <person name="Banfield J.F."/>
        </authorList>
    </citation>
    <scope>NUCLEOTIDE SEQUENCE [LARGE SCALE GENOMIC DNA]</scope>
</reference>
<dbReference type="InterPro" id="IPR001322">
    <property type="entry name" value="Lamin_tail_dom"/>
</dbReference>
<organism evidence="3 4">
    <name type="scientific">Candidatus Staskawiczbacteria bacterium RIFOXYC1_FULL_38_18</name>
    <dbReference type="NCBI Taxonomy" id="1802229"/>
    <lineage>
        <taxon>Bacteria</taxon>
        <taxon>Candidatus Staskawicziibacteriota</taxon>
    </lineage>
</organism>
<evidence type="ECO:0000259" key="2">
    <source>
        <dbReference type="PROSITE" id="PS51841"/>
    </source>
</evidence>
<evidence type="ECO:0000256" key="1">
    <source>
        <dbReference type="SAM" id="MobiDB-lite"/>
    </source>
</evidence>
<dbReference type="SUPFAM" id="SSF74853">
    <property type="entry name" value="Lamin A/C globular tail domain"/>
    <property type="match status" value="2"/>
</dbReference>
<name>A0A1G2JA80_9BACT</name>
<proteinExistence type="predicted"/>
<gene>
    <name evidence="3" type="ORF">A2401_00630</name>
</gene>
<dbReference type="PROSITE" id="PS51841">
    <property type="entry name" value="LTD"/>
    <property type="match status" value="2"/>
</dbReference>
<evidence type="ECO:0000313" key="4">
    <source>
        <dbReference type="Proteomes" id="UP000177751"/>
    </source>
</evidence>
<feature type="region of interest" description="Disordered" evidence="1">
    <location>
        <begin position="97"/>
        <end position="133"/>
    </location>
</feature>
<feature type="domain" description="LTD" evidence="2">
    <location>
        <begin position="120"/>
        <end position="243"/>
    </location>
</feature>
<feature type="domain" description="LTD" evidence="2">
    <location>
        <begin position="250"/>
        <end position="405"/>
    </location>
</feature>
<dbReference type="AlphaFoldDB" id="A0A1G2JA80"/>
<dbReference type="STRING" id="1802229.A2401_00630"/>
<accession>A0A1G2JA80</accession>
<sequence length="430" mass="48246">MLGRVILRWLFLFLPAFVVLFSAGFFDSKSFTASLNQLDILEKQNTPIFDALLSLDPPATEEGKVVLADEEKQNLIDDLKEKIDLINRQISDLLEEQNQLEYEEMKEEEKEDEEDEKEQEQEQEQEQDKNKQAVTYPEILISETLASPISQRFIKLFNPNDFSVSLTGWYLQRKTQNADSWSSCVSSTNFENKTIYAHSYFLIARENFNANILLPDLILSESNSLVLKNPNGEISATALTANVTSTGGGSGGGSNSPAPVVYPKILISEIQISPIGKRFIELYNPTDKQVSLTGWYLQRKTKSASMDDLWSSCVSSPNFAGKIIGSNDYFMISRDSYYVGSNDIFTILSITPDNSFAFKNPNREISDKVGFGLAQDFETASFLTNPEDGQSIGRVFDGESQTYKDTDDNSVDFKLSTPTPGKENEILTQN</sequence>
<dbReference type="Gene3D" id="2.60.40.1260">
    <property type="entry name" value="Lamin Tail domain"/>
    <property type="match status" value="2"/>
</dbReference>
<protein>
    <recommendedName>
        <fullName evidence="2">LTD domain-containing protein</fullName>
    </recommendedName>
</protein>
<dbReference type="EMBL" id="MHPP01000024">
    <property type="protein sequence ID" value="OGZ84019.1"/>
    <property type="molecule type" value="Genomic_DNA"/>
</dbReference>
<comment type="caution">
    <text evidence="3">The sequence shown here is derived from an EMBL/GenBank/DDBJ whole genome shotgun (WGS) entry which is preliminary data.</text>
</comment>
<dbReference type="InterPro" id="IPR036415">
    <property type="entry name" value="Lamin_tail_dom_sf"/>
</dbReference>
<feature type="compositionally biased region" description="Acidic residues" evidence="1">
    <location>
        <begin position="101"/>
        <end position="125"/>
    </location>
</feature>
<evidence type="ECO:0000313" key="3">
    <source>
        <dbReference type="EMBL" id="OGZ84019.1"/>
    </source>
</evidence>
<dbReference type="Proteomes" id="UP000177751">
    <property type="component" value="Unassembled WGS sequence"/>
</dbReference>
<feature type="region of interest" description="Disordered" evidence="1">
    <location>
        <begin position="400"/>
        <end position="430"/>
    </location>
</feature>
<dbReference type="Pfam" id="PF00932">
    <property type="entry name" value="LTD"/>
    <property type="match status" value="2"/>
</dbReference>